<dbReference type="RefSeq" id="WP_126004107.1">
    <property type="nucleotide sequence ID" value="NZ_QQYZ01000005.1"/>
</dbReference>
<feature type="domain" description="HTH lysR-type" evidence="5">
    <location>
        <begin position="11"/>
        <end position="62"/>
    </location>
</feature>
<keyword evidence="3" id="KW-0238">DNA-binding</keyword>
<evidence type="ECO:0000256" key="4">
    <source>
        <dbReference type="ARBA" id="ARBA00023163"/>
    </source>
</evidence>
<reference evidence="6 7" key="1">
    <citation type="submission" date="2018-07" db="EMBL/GenBank/DDBJ databases">
        <title>Genomic and Epidemiologic Investigation of an Indolent Hospital Outbreak.</title>
        <authorList>
            <person name="Johnson R.C."/>
            <person name="Deming C."/>
            <person name="Conlan S."/>
            <person name="Zellmer C.J."/>
            <person name="Michelin A.V."/>
            <person name="Lee-Lin S."/>
            <person name="Thomas P.J."/>
            <person name="Park M."/>
            <person name="Weingarten R.A."/>
            <person name="Less J."/>
            <person name="Dekker J.P."/>
            <person name="Frank K.M."/>
            <person name="Musser K.A."/>
            <person name="Mcquiston J.R."/>
            <person name="Henderson D.K."/>
            <person name="Lau A.F."/>
            <person name="Palmore T.N."/>
            <person name="Segre J.A."/>
        </authorList>
    </citation>
    <scope>NUCLEOTIDE SEQUENCE [LARGE SCALE GENOMIC DNA]</scope>
    <source>
        <strain evidence="6 7">SK-CDC1_0717</strain>
    </source>
</reference>
<evidence type="ECO:0000313" key="6">
    <source>
        <dbReference type="EMBL" id="RSY87518.1"/>
    </source>
</evidence>
<proteinExistence type="inferred from homology"/>
<organism evidence="6 7">
    <name type="scientific">Sphingomonas koreensis</name>
    <dbReference type="NCBI Taxonomy" id="93064"/>
    <lineage>
        <taxon>Bacteria</taxon>
        <taxon>Pseudomonadati</taxon>
        <taxon>Pseudomonadota</taxon>
        <taxon>Alphaproteobacteria</taxon>
        <taxon>Sphingomonadales</taxon>
        <taxon>Sphingomonadaceae</taxon>
        <taxon>Sphingomonas</taxon>
    </lineage>
</organism>
<dbReference type="Proteomes" id="UP000287746">
    <property type="component" value="Unassembled WGS sequence"/>
</dbReference>
<dbReference type="PANTHER" id="PTHR30537:SF3">
    <property type="entry name" value="TRANSCRIPTIONAL REGULATORY PROTEIN"/>
    <property type="match status" value="1"/>
</dbReference>
<dbReference type="Pfam" id="PF03466">
    <property type="entry name" value="LysR_substrate"/>
    <property type="match status" value="1"/>
</dbReference>
<keyword evidence="2" id="KW-0805">Transcription regulation</keyword>
<dbReference type="GO" id="GO:0006351">
    <property type="term" value="P:DNA-templated transcription"/>
    <property type="evidence" value="ECO:0007669"/>
    <property type="project" value="TreeGrafter"/>
</dbReference>
<sequence>MNTDPGWDLYRSFAAVLRAGSLSGAARMLGMTQPSIARHVDALEDALGIDLFVRTQRGLSPTDAALRLRPYAESLEATAAALRRAVASDTDPTAGTVRITASEIVGTEHLPAILTRVRQRHPALHVELVLSNAVDDLLQRHADIAVRMVEPVQQALVVRRAGAVEVGLHAHGRYLADREIPRSLAALSAHNLIGFDTETPMIRAVGARFPELNRAAFALRADSDIAQLAAIRAGFGIGFCQVQVARRDPDLVRVLAAEVSFEFGMWIVMHEDLRSNQACRIIFDALAEGLSIIGAR</sequence>
<dbReference type="AlphaFoldDB" id="A0A430G5G6"/>
<comment type="similarity">
    <text evidence="1">Belongs to the LysR transcriptional regulatory family.</text>
</comment>
<dbReference type="GO" id="GO:0043565">
    <property type="term" value="F:sequence-specific DNA binding"/>
    <property type="evidence" value="ECO:0007669"/>
    <property type="project" value="TreeGrafter"/>
</dbReference>
<dbReference type="PANTHER" id="PTHR30537">
    <property type="entry name" value="HTH-TYPE TRANSCRIPTIONAL REGULATOR"/>
    <property type="match status" value="1"/>
</dbReference>
<evidence type="ECO:0000256" key="3">
    <source>
        <dbReference type="ARBA" id="ARBA00023125"/>
    </source>
</evidence>
<dbReference type="SUPFAM" id="SSF46785">
    <property type="entry name" value="Winged helix' DNA-binding domain"/>
    <property type="match status" value="1"/>
</dbReference>
<comment type="caution">
    <text evidence="6">The sequence shown here is derived from an EMBL/GenBank/DDBJ whole genome shotgun (WGS) entry which is preliminary data.</text>
</comment>
<dbReference type="InterPro" id="IPR058163">
    <property type="entry name" value="LysR-type_TF_proteobact-type"/>
</dbReference>
<dbReference type="Gene3D" id="1.10.10.10">
    <property type="entry name" value="Winged helix-like DNA-binding domain superfamily/Winged helix DNA-binding domain"/>
    <property type="match status" value="1"/>
</dbReference>
<dbReference type="Gene3D" id="3.40.190.290">
    <property type="match status" value="1"/>
</dbReference>
<evidence type="ECO:0000259" key="5">
    <source>
        <dbReference type="PROSITE" id="PS50931"/>
    </source>
</evidence>
<name>A0A430G5G6_9SPHN</name>
<accession>A0A430G5G6</accession>
<dbReference type="InterPro" id="IPR005119">
    <property type="entry name" value="LysR_subst-bd"/>
</dbReference>
<dbReference type="InterPro" id="IPR036388">
    <property type="entry name" value="WH-like_DNA-bd_sf"/>
</dbReference>
<evidence type="ECO:0000256" key="1">
    <source>
        <dbReference type="ARBA" id="ARBA00009437"/>
    </source>
</evidence>
<protein>
    <submittedName>
        <fullName evidence="6">LysR family transcriptional regulator</fullName>
    </submittedName>
</protein>
<dbReference type="InterPro" id="IPR000847">
    <property type="entry name" value="LysR_HTH_N"/>
</dbReference>
<dbReference type="EMBL" id="QQYZ01000005">
    <property type="protein sequence ID" value="RSY87518.1"/>
    <property type="molecule type" value="Genomic_DNA"/>
</dbReference>
<dbReference type="Pfam" id="PF00126">
    <property type="entry name" value="HTH_1"/>
    <property type="match status" value="1"/>
</dbReference>
<dbReference type="PROSITE" id="PS50931">
    <property type="entry name" value="HTH_LYSR"/>
    <property type="match status" value="1"/>
</dbReference>
<keyword evidence="4" id="KW-0804">Transcription</keyword>
<dbReference type="InterPro" id="IPR036390">
    <property type="entry name" value="WH_DNA-bd_sf"/>
</dbReference>
<evidence type="ECO:0000313" key="7">
    <source>
        <dbReference type="Proteomes" id="UP000287746"/>
    </source>
</evidence>
<gene>
    <name evidence="6" type="ORF">DAH66_07775</name>
</gene>
<dbReference type="SUPFAM" id="SSF53850">
    <property type="entry name" value="Periplasmic binding protein-like II"/>
    <property type="match status" value="1"/>
</dbReference>
<dbReference type="PRINTS" id="PR00039">
    <property type="entry name" value="HTHLYSR"/>
</dbReference>
<dbReference type="GO" id="GO:0003700">
    <property type="term" value="F:DNA-binding transcription factor activity"/>
    <property type="evidence" value="ECO:0007669"/>
    <property type="project" value="InterPro"/>
</dbReference>
<evidence type="ECO:0000256" key="2">
    <source>
        <dbReference type="ARBA" id="ARBA00023015"/>
    </source>
</evidence>